<feature type="domain" description="Diphosphomevalonate decarboxylase-like N-terminal" evidence="1">
    <location>
        <begin position="37"/>
        <end position="115"/>
    </location>
</feature>
<dbReference type="EMBL" id="GEEE01020935">
    <property type="protein sequence ID" value="JAP42290.1"/>
    <property type="molecule type" value="Transcribed_RNA"/>
</dbReference>
<dbReference type="InterPro" id="IPR053859">
    <property type="entry name" value="MVD-like_N"/>
</dbReference>
<evidence type="ECO:0000259" key="1">
    <source>
        <dbReference type="Pfam" id="PF22700"/>
    </source>
</evidence>
<accession>A0A0X3NT36</accession>
<protein>
    <submittedName>
        <fullName evidence="2">Diphosphomevalonate decarboxylase</fullName>
    </submittedName>
</protein>
<dbReference type="InterPro" id="IPR014721">
    <property type="entry name" value="Ribsml_uS5_D2-typ_fold_subgr"/>
</dbReference>
<reference evidence="2" key="1">
    <citation type="submission" date="2016-01" db="EMBL/GenBank/DDBJ databases">
        <title>Reference transcriptome for the parasite Schistocephalus solidus: insights into the molecular evolution of parasitism.</title>
        <authorList>
            <person name="Hebert F.O."/>
            <person name="Grambauer S."/>
            <person name="Barber I."/>
            <person name="Landry C.R."/>
            <person name="Aubin-Horth N."/>
        </authorList>
    </citation>
    <scope>NUCLEOTIDE SEQUENCE</scope>
</reference>
<gene>
    <name evidence="2" type="primary">MVD1</name>
    <name evidence="2" type="ORF">TR113465</name>
</gene>
<organism evidence="2">
    <name type="scientific">Schistocephalus solidus</name>
    <name type="common">Tapeworm</name>
    <dbReference type="NCBI Taxonomy" id="70667"/>
    <lineage>
        <taxon>Eukaryota</taxon>
        <taxon>Metazoa</taxon>
        <taxon>Spiralia</taxon>
        <taxon>Lophotrochozoa</taxon>
        <taxon>Platyhelminthes</taxon>
        <taxon>Cestoda</taxon>
        <taxon>Eucestoda</taxon>
        <taxon>Diphyllobothriidea</taxon>
        <taxon>Diphyllobothriidae</taxon>
        <taxon>Schistocephalus</taxon>
    </lineage>
</organism>
<proteinExistence type="predicted"/>
<sequence length="127" mass="14193">QCARAMHSMPNSGGKVKLQSVSRVMDVPSALAVTAVAPINIALLKYWGKIDELNVQPFTDSLSLTLNTDHLHSRTCIRPSADKEHTFYLNGKSCKINHRMRDMIIVAQLRSMLKGKHSKPQRLVIKS</sequence>
<dbReference type="Gene3D" id="3.30.230.10">
    <property type="match status" value="1"/>
</dbReference>
<dbReference type="GO" id="GO:0004163">
    <property type="term" value="F:diphosphomevalonate decarboxylase activity"/>
    <property type="evidence" value="ECO:0007669"/>
    <property type="project" value="TreeGrafter"/>
</dbReference>
<dbReference type="InterPro" id="IPR020568">
    <property type="entry name" value="Ribosomal_Su5_D2-typ_SF"/>
</dbReference>
<feature type="non-terminal residue" evidence="2">
    <location>
        <position position="127"/>
    </location>
</feature>
<dbReference type="SUPFAM" id="SSF54211">
    <property type="entry name" value="Ribosomal protein S5 domain 2-like"/>
    <property type="match status" value="1"/>
</dbReference>
<dbReference type="PANTHER" id="PTHR10977">
    <property type="entry name" value="DIPHOSPHOMEVALONATE DECARBOXYLASE"/>
    <property type="match status" value="1"/>
</dbReference>
<dbReference type="GO" id="GO:0019287">
    <property type="term" value="P:isopentenyl diphosphate biosynthetic process, mevalonate pathway"/>
    <property type="evidence" value="ECO:0007669"/>
    <property type="project" value="TreeGrafter"/>
</dbReference>
<dbReference type="AlphaFoldDB" id="A0A0X3NT36"/>
<dbReference type="Pfam" id="PF22700">
    <property type="entry name" value="MVD-like_N"/>
    <property type="match status" value="1"/>
</dbReference>
<dbReference type="PANTHER" id="PTHR10977:SF3">
    <property type="entry name" value="DIPHOSPHOMEVALONATE DECARBOXYLASE"/>
    <property type="match status" value="1"/>
</dbReference>
<feature type="non-terminal residue" evidence="2">
    <location>
        <position position="1"/>
    </location>
</feature>
<name>A0A0X3NT36_SCHSO</name>
<dbReference type="GO" id="GO:0005829">
    <property type="term" value="C:cytosol"/>
    <property type="evidence" value="ECO:0007669"/>
    <property type="project" value="TreeGrafter"/>
</dbReference>
<evidence type="ECO:0000313" key="2">
    <source>
        <dbReference type="EMBL" id="JAP42290.1"/>
    </source>
</evidence>